<accession>A0A0W0VZJ0</accession>
<reference evidence="1 2" key="1">
    <citation type="submission" date="2015-11" db="EMBL/GenBank/DDBJ databases">
        <title>Genomic analysis of 38 Legionella species identifies large and diverse effector repertoires.</title>
        <authorList>
            <person name="Burstein D."/>
            <person name="Amaro F."/>
            <person name="Zusman T."/>
            <person name="Lifshitz Z."/>
            <person name="Cohen O."/>
            <person name="Gilbert J.A."/>
            <person name="Pupko T."/>
            <person name="Shuman H.A."/>
            <person name="Segal G."/>
        </authorList>
    </citation>
    <scope>NUCLEOTIDE SEQUENCE [LARGE SCALE GENOMIC DNA]</scope>
    <source>
        <strain evidence="1 2">ATCC 49751</strain>
    </source>
</reference>
<name>A0A0W0VZJ0_9GAMM</name>
<dbReference type="PATRIC" id="fig|45067.4.peg.140"/>
<dbReference type="SUPFAM" id="SSF81901">
    <property type="entry name" value="HCP-like"/>
    <property type="match status" value="1"/>
</dbReference>
<evidence type="ECO:0000313" key="2">
    <source>
        <dbReference type="Proteomes" id="UP000054869"/>
    </source>
</evidence>
<organism evidence="1 2">
    <name type="scientific">Legionella lansingensis</name>
    <dbReference type="NCBI Taxonomy" id="45067"/>
    <lineage>
        <taxon>Bacteria</taxon>
        <taxon>Pseudomonadati</taxon>
        <taxon>Pseudomonadota</taxon>
        <taxon>Gammaproteobacteria</taxon>
        <taxon>Legionellales</taxon>
        <taxon>Legionellaceae</taxon>
        <taxon>Legionella</taxon>
    </lineage>
</organism>
<dbReference type="EMBL" id="LNYI01000004">
    <property type="protein sequence ID" value="KTD25389.1"/>
    <property type="molecule type" value="Genomic_DNA"/>
</dbReference>
<evidence type="ECO:0000313" key="1">
    <source>
        <dbReference type="EMBL" id="KTD25389.1"/>
    </source>
</evidence>
<dbReference type="Gene3D" id="1.25.40.10">
    <property type="entry name" value="Tetratricopeptide repeat domain"/>
    <property type="match status" value="1"/>
</dbReference>
<gene>
    <name evidence="1" type="ORF">Llan_0135</name>
</gene>
<sequence length="416" mass="48287">MHLAYVYTHPNEPHPYNCSYCITLENREETIRRLELTRRQSISTDLKSLTLFILGVYITAAREVSGFEFQLGITFIVDSMQTGNAHAAYYLAAMYAGCHRNKSSFALIDVEKAIEYYHLAFKLGSYEALDDLMHALRIGQGKISQDITQWHQLFVSFFQEAITKDDKAIASLIRCLVQQNYSACHSEAFLFRAGDILNDWMTSPHWLEKHTEILKKYIQQQIDAKNIDALYLQYVLFTLPEANKLLLSNKEVRFFGKAFIPENKEKKWESESLEWLLFNKILHNEIESIRSLILMNNEGSLQSTDFVTIALGKLRKLSWITSENFPDINMVYYDKKLVFITAIIHKKHQGKLEEKLSDMFTDLEKNMNHFLALVSTRNSSHPSLGHIVISYINYLKLLMHAIEEKVNLQTETHLKI</sequence>
<dbReference type="AlphaFoldDB" id="A0A0W0VZJ0"/>
<protein>
    <submittedName>
        <fullName evidence="1">Uncharacterized protein</fullName>
    </submittedName>
</protein>
<dbReference type="Proteomes" id="UP000054869">
    <property type="component" value="Unassembled WGS sequence"/>
</dbReference>
<comment type="caution">
    <text evidence="1">The sequence shown here is derived from an EMBL/GenBank/DDBJ whole genome shotgun (WGS) entry which is preliminary data.</text>
</comment>
<keyword evidence="2" id="KW-1185">Reference proteome</keyword>
<dbReference type="InterPro" id="IPR011990">
    <property type="entry name" value="TPR-like_helical_dom_sf"/>
</dbReference>
<proteinExistence type="predicted"/>